<evidence type="ECO:0008006" key="3">
    <source>
        <dbReference type="Google" id="ProtNLM"/>
    </source>
</evidence>
<dbReference type="Proteomes" id="UP001501153">
    <property type="component" value="Unassembled WGS sequence"/>
</dbReference>
<organism evidence="1 2">
    <name type="scientific">Hymenobacter saemangeumensis</name>
    <dbReference type="NCBI Taxonomy" id="1084522"/>
    <lineage>
        <taxon>Bacteria</taxon>
        <taxon>Pseudomonadati</taxon>
        <taxon>Bacteroidota</taxon>
        <taxon>Cytophagia</taxon>
        <taxon>Cytophagales</taxon>
        <taxon>Hymenobacteraceae</taxon>
        <taxon>Hymenobacter</taxon>
    </lineage>
</organism>
<evidence type="ECO:0000313" key="1">
    <source>
        <dbReference type="EMBL" id="GAA4349451.1"/>
    </source>
</evidence>
<accession>A0ABP8I1P7</accession>
<evidence type="ECO:0000313" key="2">
    <source>
        <dbReference type="Proteomes" id="UP001501153"/>
    </source>
</evidence>
<proteinExistence type="predicted"/>
<gene>
    <name evidence="1" type="ORF">GCM10023185_06210</name>
</gene>
<keyword evidence="2" id="KW-1185">Reference proteome</keyword>
<protein>
    <recommendedName>
        <fullName evidence="3">T9SS type A sorting domain-containing protein</fullName>
    </recommendedName>
</protein>
<reference evidence="2" key="1">
    <citation type="journal article" date="2019" name="Int. J. Syst. Evol. Microbiol.">
        <title>The Global Catalogue of Microorganisms (GCM) 10K type strain sequencing project: providing services to taxonomists for standard genome sequencing and annotation.</title>
        <authorList>
            <consortium name="The Broad Institute Genomics Platform"/>
            <consortium name="The Broad Institute Genome Sequencing Center for Infectious Disease"/>
            <person name="Wu L."/>
            <person name="Ma J."/>
        </authorList>
    </citation>
    <scope>NUCLEOTIDE SEQUENCE [LARGE SCALE GENOMIC DNA]</scope>
    <source>
        <strain evidence="2">JCM 17923</strain>
    </source>
</reference>
<name>A0ABP8I1P7_9BACT</name>
<sequence length="1827" mass="187582">MLRCAKPAFWCSGLRAHTSFLLLALLFLLGGAGAIQASPYYWVPAPTGTGTTVSGSGAWNELAHWAASSGGSGGAYSQVPQSTDDVYFDANSFNGNNQRVSLAVGATPTCRNLTWSGNVRGGSFSGGGTMEVNGDIRYTPLMGTPSAINFRLLAPDAGHVIDMQNVNLGNGSFTFANAQGQWTFISPVNMALNSSHITLQAAARVSLGSTSISCSYFSAPGTVPMVLDLGSSSVTVLRPNPLTGWVISNPNLSLVAGTGTIRLGNSTFNNSYFLFQSTPLSYHRVSTLPGNAVNVNALNASFQNLEIGANTAVLASIAIAPGGALTVAPDVTLRLPASGTVAFGAGATLASGGSCAGQGVVQSASVGARVTLARSGGWATAPLSHLALQDLAFTAADGTTPGGAVGSSCADDGNNTGIALASAPVSDLYWVGGSGSWHDPTHWASSSGGSSSGNSCLPGVLTNVHFDANSFTAPGQRVTLDGAAALCRNMSWAGVSNQPDLRTAPGFNTLAVRGSLTLAASMTQTLPIALFVGGSTAGSTYTLTTAGQQLAATLWVRCPGSALSLQDAVTTTSRLCVEAGALNTNSQAVSAFGFTAGFAYTGSNTFIGSTGVPYGVGLNSTAATILNLGGSVLRITAAGGAHTWDASTTVQLNAGTSTINLLTSASSVSFVSGRGLRYATVVFGDAPLTLAPGLVNGNGTASTYEQLRFEGPAIISAGITITGSLRLTPGRRYSFSNASVHTFAPGATFDAVGNCSAYVDIVGPVNGGPVRFVGSTAVPLQYVQLRNAAFSGGASWQAQASLDNGLNTGIAFTPAPSRRLYWVGNGGRWSDPAHWSTSSGGASGSCVPSAFDDVVLDSNSFTTTGQVLELDQPVASCRSIDCRTVVNNPTLTSLFDASTNNALNVYGSVSWAPAPNMTLALQGDLNLLGSGTLTSAGQRLNGRLQVNAPGGTVTLADDFVQQLTGYAITYSSNTAWGFTLTAGTLNTNSQRFTVNDFFCTSNLAKTLNLGASRVEVTRQSWRAQAPSTLTLNASNSVIYLLGIGNASFQGGGQGYNRVVVNSLLGGLTGNNTIRSLRIINSGVFIGNTTITDSLRTSPGQVYRFEPNSTTTFSANAVVLLPGTGTNPITLQSTVPGSLFTWTKPAGGESVCADYTYIRDSRATGGAYFEGGRNGANNQGNNPGWSFGFPPRAAYRGRYVCPAEGPHTMRFTFTSFDITNNTAATLAAAQFPLTMVLKNLTTNAVETISVPGPVFDYLIPTSTASAQYQVLSLSTSASGGCGTIENTDPNTFAVASEVVLNGAAGAWMGGGVAANGDWFDCQNWANGAVPTLATDVVVNQNAATVSLGNGRVAAVPLQPSLNQPGATVRSLTVPAGASFTAGPAARLTVAGNWQNSGSTVLDPASVVTFAGAAQQVVGNGQFGSVVVNNPAGLLLQTANASSSGTLTLTAGRITTGAFQWVHSNPAPGSLSGYSASSYVLGNLRRAVAPGVTGTYAFPVGLPGAYALLEIDDKGLTGLSTLTARFGAKPGTDAGLNCAEGPTTPRYQSVHPAGVWTLTPDTQPTAGNYDVRAGLAPFYDLNDNLFAVLKRPDASINAADWSTGGGTLNADNGSGRRVADGYALRKGLTSFSQFGLGRTNFSPLPVTLVAFTAVRKGADGLLTWRTATELNSASFEVQASTNGLAWQTLSRQPAAGTSNSAHDYRYLDANLARYSVPTVYYRLRQVDVDGTTHYSPVVALSLQVSAWAVEAFPRPFESGLTARLSTPEAGPATLVVLDATGREVLRRTVPAALGSQLIGLPEADALPAGLYTLRISQGSHAGMVRVVHH</sequence>
<dbReference type="EMBL" id="BAABGZ010000010">
    <property type="protein sequence ID" value="GAA4349451.1"/>
    <property type="molecule type" value="Genomic_DNA"/>
</dbReference>
<comment type="caution">
    <text evidence="1">The sequence shown here is derived from an EMBL/GenBank/DDBJ whole genome shotgun (WGS) entry which is preliminary data.</text>
</comment>